<dbReference type="Proteomes" id="UP000000591">
    <property type="component" value="Chromosome IV"/>
</dbReference>
<keyword evidence="3" id="KW-0175">Coiled coil</keyword>
<dbReference type="GeneID" id="4619878"/>
<reference evidence="4 5" key="1">
    <citation type="journal article" date="2004" name="Science">
        <title>The Ashbya gossypii genome as a tool for mapping the ancient Saccharomyces cerevisiae genome.</title>
        <authorList>
            <person name="Dietrich F.S."/>
            <person name="Voegeli S."/>
            <person name="Brachat S."/>
            <person name="Lerch A."/>
            <person name="Gates K."/>
            <person name="Steiner S."/>
            <person name="Mohr C."/>
            <person name="Pohlmann R."/>
            <person name="Luedi P."/>
            <person name="Choi S."/>
            <person name="Wing R.A."/>
            <person name="Flavier A."/>
            <person name="Gaffney T.D."/>
            <person name="Philippsen P."/>
        </authorList>
    </citation>
    <scope>NUCLEOTIDE SEQUENCE [LARGE SCALE GENOMIC DNA]</scope>
    <source>
        <strain evidence="5">ATCC 10895 / CBS 109.51 / FGSC 9923 / NRRL Y-1056</strain>
    </source>
</reference>
<dbReference type="KEGG" id="ago:AGOS_ADL352C"/>
<dbReference type="Pfam" id="PF02996">
    <property type="entry name" value="Prefoldin"/>
    <property type="match status" value="1"/>
</dbReference>
<dbReference type="GO" id="GO:0006457">
    <property type="term" value="P:protein folding"/>
    <property type="evidence" value="ECO:0007669"/>
    <property type="project" value="InterPro"/>
</dbReference>
<dbReference type="GO" id="GO:0007021">
    <property type="term" value="P:tubulin complex assembly"/>
    <property type="evidence" value="ECO:0007669"/>
    <property type="project" value="EnsemblFungi"/>
</dbReference>
<dbReference type="AlphaFoldDB" id="Q75BB9"/>
<keyword evidence="2" id="KW-0143">Chaperone</keyword>
<dbReference type="PANTHER" id="PTHR12674">
    <property type="entry name" value="PREFOLDIN SUBUNIT 5"/>
    <property type="match status" value="1"/>
</dbReference>
<dbReference type="InterPro" id="IPR011599">
    <property type="entry name" value="PFD_alpha_archaea"/>
</dbReference>
<dbReference type="GO" id="GO:0015631">
    <property type="term" value="F:tubulin binding"/>
    <property type="evidence" value="ECO:0007669"/>
    <property type="project" value="EnsemblFungi"/>
</dbReference>
<dbReference type="FunCoup" id="Q75BB9">
    <property type="interactions" value="1083"/>
</dbReference>
<dbReference type="GO" id="GO:0051082">
    <property type="term" value="F:unfolded protein binding"/>
    <property type="evidence" value="ECO:0007669"/>
    <property type="project" value="InterPro"/>
</dbReference>
<sequence>MASPQTIDLTTLTPAQLAQVKQQFDQELQHFTKSLQALSMARAKFNECIADVKVVSEKKNSEQRLLVPLAGSLYVPGKVVNNQKFMVDIGTGYYVEKDASQAIEFYQKKVNKLNKEAVQIQDIIKEKTQSSLAIEAQMRKAAIKQHEEIAKQKQQAAQ</sequence>
<dbReference type="InterPro" id="IPR004127">
    <property type="entry name" value="Prefoldin_subunit_alpha"/>
</dbReference>
<dbReference type="CDD" id="cd23157">
    <property type="entry name" value="Prefoldin_5"/>
    <property type="match status" value="1"/>
</dbReference>
<evidence type="ECO:0000256" key="3">
    <source>
        <dbReference type="SAM" id="Coils"/>
    </source>
</evidence>
<dbReference type="NCBIfam" id="TIGR00293">
    <property type="entry name" value="prefoldin subunit alpha"/>
    <property type="match status" value="1"/>
</dbReference>
<dbReference type="HOGENOM" id="CLU_091867_0_2_1"/>
<dbReference type="GO" id="GO:0032968">
    <property type="term" value="P:positive regulation of transcription elongation by RNA polymerase II"/>
    <property type="evidence" value="ECO:0007669"/>
    <property type="project" value="EnsemblFungi"/>
</dbReference>
<dbReference type="Gene3D" id="1.10.287.370">
    <property type="match status" value="1"/>
</dbReference>
<evidence type="ECO:0000256" key="1">
    <source>
        <dbReference type="ARBA" id="ARBA00010048"/>
    </source>
</evidence>
<dbReference type="GO" id="GO:0005737">
    <property type="term" value="C:cytoplasm"/>
    <property type="evidence" value="ECO:0000318"/>
    <property type="project" value="GO_Central"/>
</dbReference>
<evidence type="ECO:0000256" key="2">
    <source>
        <dbReference type="ARBA" id="ARBA00023186"/>
    </source>
</evidence>
<dbReference type="STRING" id="284811.Q75BB9"/>
<dbReference type="EMBL" id="AE016817">
    <property type="protein sequence ID" value="AAS51567.2"/>
    <property type="molecule type" value="Genomic_DNA"/>
</dbReference>
<evidence type="ECO:0000313" key="4">
    <source>
        <dbReference type="EMBL" id="AAS51567.2"/>
    </source>
</evidence>
<organism evidence="4 5">
    <name type="scientific">Eremothecium gossypii (strain ATCC 10895 / CBS 109.51 / FGSC 9923 / NRRL Y-1056)</name>
    <name type="common">Yeast</name>
    <name type="synonym">Ashbya gossypii</name>
    <dbReference type="NCBI Taxonomy" id="284811"/>
    <lineage>
        <taxon>Eukaryota</taxon>
        <taxon>Fungi</taxon>
        <taxon>Dikarya</taxon>
        <taxon>Ascomycota</taxon>
        <taxon>Saccharomycotina</taxon>
        <taxon>Saccharomycetes</taxon>
        <taxon>Saccharomycetales</taxon>
        <taxon>Saccharomycetaceae</taxon>
        <taxon>Eremothecium</taxon>
    </lineage>
</organism>
<dbReference type="GO" id="GO:1990113">
    <property type="term" value="P:RNA polymerase I assembly"/>
    <property type="evidence" value="ECO:0000318"/>
    <property type="project" value="GO_Central"/>
</dbReference>
<gene>
    <name evidence="4" type="ORF">AGOS_ADL352C</name>
</gene>
<proteinExistence type="inferred from homology"/>
<reference evidence="5" key="2">
    <citation type="journal article" date="2013" name="G3 (Bethesda)">
        <title>Genomes of Ashbya fungi isolated from insects reveal four mating-type loci, numerous translocations, lack of transposons, and distinct gene duplications.</title>
        <authorList>
            <person name="Dietrich F.S."/>
            <person name="Voegeli S."/>
            <person name="Kuo S."/>
            <person name="Philippsen P."/>
        </authorList>
    </citation>
    <scope>GENOME REANNOTATION</scope>
    <source>
        <strain evidence="5">ATCC 10895 / CBS 109.51 / FGSC 9923 / NRRL Y-1056</strain>
    </source>
</reference>
<dbReference type="OMA" id="QAKFKAC"/>
<dbReference type="InParanoid" id="Q75BB9"/>
<accession>Q75BB9</accession>
<dbReference type="GO" id="GO:0016272">
    <property type="term" value="C:prefoldin complex"/>
    <property type="evidence" value="ECO:0000318"/>
    <property type="project" value="GO_Central"/>
</dbReference>
<dbReference type="FunFam" id="1.10.287.370:FF:000004">
    <property type="entry name" value="Probable prefoldin subunit 5"/>
    <property type="match status" value="1"/>
</dbReference>
<name>Q75BB9_EREGS</name>
<dbReference type="RefSeq" id="NP_983743.2">
    <property type="nucleotide sequence ID" value="NM_209096.2"/>
</dbReference>
<comment type="similarity">
    <text evidence="1">Belongs to the prefoldin subunit alpha family.</text>
</comment>
<feature type="coiled-coil region" evidence="3">
    <location>
        <begin position="96"/>
        <end position="130"/>
    </location>
</feature>
<dbReference type="PANTHER" id="PTHR12674:SF2">
    <property type="entry name" value="PREFOLDIN SUBUNIT 5"/>
    <property type="match status" value="1"/>
</dbReference>
<keyword evidence="5" id="KW-1185">Reference proteome</keyword>
<dbReference type="eggNOG" id="KOG3048">
    <property type="taxonomic scope" value="Eukaryota"/>
</dbReference>
<dbReference type="OrthoDB" id="10267474at2759"/>
<evidence type="ECO:0000313" key="5">
    <source>
        <dbReference type="Proteomes" id="UP000000591"/>
    </source>
</evidence>
<dbReference type="SUPFAM" id="SSF46579">
    <property type="entry name" value="Prefoldin"/>
    <property type="match status" value="1"/>
</dbReference>
<dbReference type="GO" id="GO:1990114">
    <property type="term" value="P:RNA polymerase II core complex assembly"/>
    <property type="evidence" value="ECO:0000318"/>
    <property type="project" value="GO_Central"/>
</dbReference>
<dbReference type="InterPro" id="IPR009053">
    <property type="entry name" value="Prefoldin"/>
</dbReference>
<protein>
    <submittedName>
        <fullName evidence="4">ADL352Cp</fullName>
    </submittedName>
</protein>
<dbReference type="GO" id="GO:1990115">
    <property type="term" value="P:RNA polymerase III assembly"/>
    <property type="evidence" value="ECO:0000318"/>
    <property type="project" value="GO_Central"/>
</dbReference>